<comment type="caution">
    <text evidence="2">The sequence shown here is derived from an EMBL/GenBank/DDBJ whole genome shotgun (WGS) entry which is preliminary data.</text>
</comment>
<name>A0A6G0YX17_APHCR</name>
<evidence type="ECO:0000313" key="2">
    <source>
        <dbReference type="EMBL" id="KAF0762449.1"/>
    </source>
</evidence>
<evidence type="ECO:0000256" key="1">
    <source>
        <dbReference type="SAM" id="MobiDB-lite"/>
    </source>
</evidence>
<dbReference type="PROSITE" id="PS50896">
    <property type="entry name" value="LISH"/>
    <property type="match status" value="1"/>
</dbReference>
<dbReference type="OrthoDB" id="6287635at2759"/>
<reference evidence="2 3" key="1">
    <citation type="submission" date="2019-08" db="EMBL/GenBank/DDBJ databases">
        <title>Whole genome of Aphis craccivora.</title>
        <authorList>
            <person name="Voronova N.V."/>
            <person name="Shulinski R.S."/>
            <person name="Bandarenka Y.V."/>
            <person name="Zhorov D.G."/>
            <person name="Warner D."/>
        </authorList>
    </citation>
    <scope>NUCLEOTIDE SEQUENCE [LARGE SCALE GENOMIC DNA]</scope>
    <source>
        <strain evidence="2">180601</strain>
        <tissue evidence="2">Whole Body</tissue>
    </source>
</reference>
<sequence>MEPLMPSEVARLVYGYLKNEKNEDTAECFLKSSPCLTECYQMFKTKRNFNIKVNGFNLHDIFDLFGTMCSMIEERISETCESKTLIEKLQYLLDLNHTTTKEDKSTETKLNMVDKCVGNRVHTKHQGTHISINIEANKSTCTSEELLKVPLFPEIISNNVYKTEEVDSFNNETTLNDERNLCTFSLSSPSSEIHLIDNNVRATFLKIEDKQSPIFQVNEEMCSTPEKKKDEPKISIESIPQFSAKYIHNLISVDQTKYQKVPEATSLDSMPGFSKEDKIKHGSVMIDTGELGDTFLNDQRNLDPPTLEKALNSTQTDPQIKNILDEFLVFNVDNAEVGKKAYTNDHQDSIKSRLRSVKKKDDVPHKLKKNSFNNQKHIVYGNEECIQVDNNIVLVHEGNIKTTAFESYDLLSNQLVILSTDSYNFDSTKIEPEEDCLSKANYVKIAPKITPILKIHQVPEKHVFPKQRKHGTMIKFGKTNIISRQLPIQTPKSIIIEVPSQRSFETQEKINTEKNDITKLPEVSSKVNDAICYNTPVNRLQPSKNKSMSTPRRIRTHVRCLDFTTPQPKNMTQNQAHSRLLYNTQKKFEKCLEEPLSSPFPILQTDWGSVNGFESVIKKENIKHWDTDIREMESAGILTSDADGRKRTKKKTPIKNIKRVIGQNNSIVLTEEQKKSSNNLIISNEFDTDISSISESTYDDLNKPLKEQIEFPISLENPGKITELYNEQTPIVSDTSINVNNIKLLKKQSEFMTPLKKIDKITELSNGQLPIKSDSLKSQWSITQIHLEQSHASIDEQKNNQNQLIKPPSLKIEPKKTKQEKDPNFLKTFNNYNYSLTKKKLIKPTKYLKEQSLLDITHTNNSNELNSPMKPISIEPVKPNLIESPHKRDDAIVDVPKTPISKIKRQYDSSKSCTQEQYVNSLTETPSIEVLKKTSYLNKHPILQFPSTSGNLGSVDASIVLPEQDSIKTSKNTNCEIGLREFLNPSIQIKTTNNKLSNKTKKDKFECTPLKSKIKFLSKSKVKSALKRKSIESKKKQFYESVKVELFGSEVSSSSSSHELINTNEQIETIIINKKPQDKEKVSGFKHIPKRKTVNSMPIVNVTSIENHLLNELNIQPTKVPSIKPIIVQHENNNDNTSEKIKKENSKNIKKFMVHFDDPIETIFSLSKSPSKSINKNISKIPKKNTINDNSEQLIGLSRYLNKTSRTYDCRPTGKKVKAIEPRMKTTRTNNINSKIHNIDRSSKIISTSYSSNKKKMHDMNNQKLKLSESCVTDLNEVSYEIENNAVHKKHIIPLDFVQTKCLDDNISNPNCITNKNNNSVNNISCVTIRHDDKLDAQINTISDSIDNMEYLKNSKVYEVITEDGKHEMVYLHLSEKFIFLDILSELDSTQLSYPITSPLISVNEKLGDIAEIESGELTNDEETLIPVTSTPKDGAKIKNDKNNRARRSPSIWEDSFHNYPIRHKNNRHRETSYLQNNIHHKYDKYRPKKIQHHNDRLQFNNRNHFQRSNHQNVKREFWKDLVRGTDKFKHKDEKRCYHDYSKGKNWIEENPQRMSQSHVQKFHRSENIVNKALKRPINQEINNKNPAKMSKVEHQRLLTNVDVDDFLSVVHGKNKNL</sequence>
<dbReference type="EMBL" id="VUJU01002145">
    <property type="protein sequence ID" value="KAF0762449.1"/>
    <property type="molecule type" value="Genomic_DNA"/>
</dbReference>
<feature type="region of interest" description="Disordered" evidence="1">
    <location>
        <begin position="798"/>
        <end position="819"/>
    </location>
</feature>
<organism evidence="2 3">
    <name type="scientific">Aphis craccivora</name>
    <name type="common">Cowpea aphid</name>
    <dbReference type="NCBI Taxonomy" id="307492"/>
    <lineage>
        <taxon>Eukaryota</taxon>
        <taxon>Metazoa</taxon>
        <taxon>Ecdysozoa</taxon>
        <taxon>Arthropoda</taxon>
        <taxon>Hexapoda</taxon>
        <taxon>Insecta</taxon>
        <taxon>Pterygota</taxon>
        <taxon>Neoptera</taxon>
        <taxon>Paraneoptera</taxon>
        <taxon>Hemiptera</taxon>
        <taxon>Sternorrhyncha</taxon>
        <taxon>Aphidomorpha</taxon>
        <taxon>Aphidoidea</taxon>
        <taxon>Aphididae</taxon>
        <taxon>Aphidini</taxon>
        <taxon>Aphis</taxon>
        <taxon>Aphis</taxon>
    </lineage>
</organism>
<protein>
    <submittedName>
        <fullName evidence="2">LisH domain-containing protein</fullName>
    </submittedName>
</protein>
<feature type="compositionally biased region" description="Basic and acidic residues" evidence="1">
    <location>
        <begin position="1434"/>
        <end position="1444"/>
    </location>
</feature>
<proteinExistence type="predicted"/>
<evidence type="ECO:0000313" key="3">
    <source>
        <dbReference type="Proteomes" id="UP000478052"/>
    </source>
</evidence>
<dbReference type="InterPro" id="IPR006594">
    <property type="entry name" value="LisH"/>
</dbReference>
<accession>A0A6G0YX17</accession>
<feature type="region of interest" description="Disordered" evidence="1">
    <location>
        <begin position="1427"/>
        <end position="1450"/>
    </location>
</feature>
<gene>
    <name evidence="2" type="ORF">FWK35_00010018</name>
</gene>
<keyword evidence="3" id="KW-1185">Reference proteome</keyword>
<dbReference type="Proteomes" id="UP000478052">
    <property type="component" value="Unassembled WGS sequence"/>
</dbReference>